<dbReference type="Proteomes" id="UP000198406">
    <property type="component" value="Unassembled WGS sequence"/>
</dbReference>
<proteinExistence type="predicted"/>
<organism evidence="1 2">
    <name type="scientific">Fistulifera solaris</name>
    <name type="common">Oleaginous diatom</name>
    <dbReference type="NCBI Taxonomy" id="1519565"/>
    <lineage>
        <taxon>Eukaryota</taxon>
        <taxon>Sar</taxon>
        <taxon>Stramenopiles</taxon>
        <taxon>Ochrophyta</taxon>
        <taxon>Bacillariophyta</taxon>
        <taxon>Bacillariophyceae</taxon>
        <taxon>Bacillariophycidae</taxon>
        <taxon>Naviculales</taxon>
        <taxon>Naviculaceae</taxon>
        <taxon>Fistulifera</taxon>
    </lineage>
</organism>
<protein>
    <submittedName>
        <fullName evidence="1">Uncharacterized protein</fullName>
    </submittedName>
</protein>
<comment type="caution">
    <text evidence="1">The sequence shown here is derived from an EMBL/GenBank/DDBJ whole genome shotgun (WGS) entry which is preliminary data.</text>
</comment>
<evidence type="ECO:0000313" key="2">
    <source>
        <dbReference type="Proteomes" id="UP000198406"/>
    </source>
</evidence>
<dbReference type="AlphaFoldDB" id="A0A1Z5KB86"/>
<dbReference type="InParanoid" id="A0A1Z5KB86"/>
<keyword evidence="2" id="KW-1185">Reference proteome</keyword>
<reference evidence="1 2" key="1">
    <citation type="journal article" date="2015" name="Plant Cell">
        <title>Oil accumulation by the oleaginous diatom Fistulifera solaris as revealed by the genome and transcriptome.</title>
        <authorList>
            <person name="Tanaka T."/>
            <person name="Maeda Y."/>
            <person name="Veluchamy A."/>
            <person name="Tanaka M."/>
            <person name="Abida H."/>
            <person name="Marechal E."/>
            <person name="Bowler C."/>
            <person name="Muto M."/>
            <person name="Sunaga Y."/>
            <person name="Tanaka M."/>
            <person name="Yoshino T."/>
            <person name="Taniguchi T."/>
            <person name="Fukuda Y."/>
            <person name="Nemoto M."/>
            <person name="Matsumoto M."/>
            <person name="Wong P.S."/>
            <person name="Aburatani S."/>
            <person name="Fujibuchi W."/>
        </authorList>
    </citation>
    <scope>NUCLEOTIDE SEQUENCE [LARGE SCALE GENOMIC DNA]</scope>
    <source>
        <strain evidence="1 2">JPCC DA0580</strain>
    </source>
</reference>
<accession>A0A1Z5KB86</accession>
<evidence type="ECO:0000313" key="1">
    <source>
        <dbReference type="EMBL" id="GAX23405.1"/>
    </source>
</evidence>
<gene>
    <name evidence="1" type="ORF">FisN_15Lu126</name>
</gene>
<dbReference type="OrthoDB" id="47969at2759"/>
<sequence>MSSTDAIDELTASLKKQTLEDTVEKSSHLPPPGKRFTEELDKTGFTIFRPISDLGFFEWKPDLKVHSPFNKVSVDELKRQLDVKGAPALLVETRSIRFPVALSYLSPQIYKKQYPLSNYEIVGVYVATKIRGLQLDEIDFVFGGSTLSMLANENENGKKYLVTKIPGTSVGLIAKDDEYDLNLADSGFQFERVVTGKRIDAREEPTFTEHLQLMQVGPFKVLFIAEADALKDGEPVEVACSSPYYWGIKKCLQCVSSGSPVLCHGTKYRGSTITSITMKALSAMYESNSVQLRKAQKHIINALVDLKEQLENSTHSGDSEISFSYTGKINLRDQRGPSKLLPSFDLVKELLA</sequence>
<dbReference type="EMBL" id="BDSP01000201">
    <property type="protein sequence ID" value="GAX23405.1"/>
    <property type="molecule type" value="Genomic_DNA"/>
</dbReference>
<name>A0A1Z5KB86_FISSO</name>